<proteinExistence type="predicted"/>
<evidence type="ECO:0000313" key="1">
    <source>
        <dbReference type="EMBL" id="KAF9612822.1"/>
    </source>
</evidence>
<dbReference type="AlphaFoldDB" id="A0A835IAL5"/>
<dbReference type="Proteomes" id="UP000631114">
    <property type="component" value="Unassembled WGS sequence"/>
</dbReference>
<reference evidence="1 2" key="1">
    <citation type="submission" date="2020-10" db="EMBL/GenBank/DDBJ databases">
        <title>The Coptis chinensis genome and diversification of protoberbering-type alkaloids.</title>
        <authorList>
            <person name="Wang B."/>
            <person name="Shu S."/>
            <person name="Song C."/>
            <person name="Liu Y."/>
        </authorList>
    </citation>
    <scope>NUCLEOTIDE SEQUENCE [LARGE SCALE GENOMIC DNA]</scope>
    <source>
        <strain evidence="1">HL-2020</strain>
        <tissue evidence="1">Leaf</tissue>
    </source>
</reference>
<comment type="caution">
    <text evidence="1">The sequence shown here is derived from an EMBL/GenBank/DDBJ whole genome shotgun (WGS) entry which is preliminary data.</text>
</comment>
<organism evidence="1 2">
    <name type="scientific">Coptis chinensis</name>
    <dbReference type="NCBI Taxonomy" id="261450"/>
    <lineage>
        <taxon>Eukaryota</taxon>
        <taxon>Viridiplantae</taxon>
        <taxon>Streptophyta</taxon>
        <taxon>Embryophyta</taxon>
        <taxon>Tracheophyta</taxon>
        <taxon>Spermatophyta</taxon>
        <taxon>Magnoliopsida</taxon>
        <taxon>Ranunculales</taxon>
        <taxon>Ranunculaceae</taxon>
        <taxon>Coptidoideae</taxon>
        <taxon>Coptis</taxon>
    </lineage>
</organism>
<accession>A0A835IAL5</accession>
<sequence length="95" mass="10428">MCCSVCCVGYQFDGGKSKKQTKIIAPQLNDHAHLKLLNKELDGLCGAALGFIVSEAITNTCYENFQDVSSMGIHQEDIGTLNLVATAEWLRTNEY</sequence>
<evidence type="ECO:0000313" key="2">
    <source>
        <dbReference type="Proteomes" id="UP000631114"/>
    </source>
</evidence>
<keyword evidence="2" id="KW-1185">Reference proteome</keyword>
<dbReference type="EMBL" id="JADFTS010000003">
    <property type="protein sequence ID" value="KAF9612822.1"/>
    <property type="molecule type" value="Genomic_DNA"/>
</dbReference>
<protein>
    <submittedName>
        <fullName evidence="1">Uncharacterized protein</fullName>
    </submittedName>
</protein>
<name>A0A835IAL5_9MAGN</name>
<gene>
    <name evidence="1" type="ORF">IFM89_004232</name>
</gene>